<reference evidence="2 3" key="1">
    <citation type="submission" date="2015-09" db="EMBL/GenBank/DDBJ databases">
        <title>Sorangium comparison.</title>
        <authorList>
            <person name="Zaburannyi N."/>
            <person name="Bunk B."/>
            <person name="Overmann J."/>
            <person name="Mueller R."/>
        </authorList>
    </citation>
    <scope>NUCLEOTIDE SEQUENCE [LARGE SCALE GENOMIC DNA]</scope>
    <source>
        <strain evidence="2 3">So ceGT47</strain>
    </source>
</reference>
<dbReference type="RefSeq" id="WP_165372949.1">
    <property type="nucleotide sequence ID" value="NZ_CP012670.1"/>
</dbReference>
<sequence length="55" mass="5724">MDEPPAPALLDPWRTRALACLPGAHAECPGDRSTCMPSPDQPGVPPPGGPPLLLR</sequence>
<proteinExistence type="predicted"/>
<dbReference type="EMBL" id="CP012670">
    <property type="protein sequence ID" value="AUX25815.1"/>
    <property type="molecule type" value="Genomic_DNA"/>
</dbReference>
<evidence type="ECO:0000313" key="3">
    <source>
        <dbReference type="Proteomes" id="UP000295781"/>
    </source>
</evidence>
<evidence type="ECO:0000313" key="2">
    <source>
        <dbReference type="EMBL" id="AUX25815.1"/>
    </source>
</evidence>
<accession>A0A4P2Q8F1</accession>
<gene>
    <name evidence="2" type="ORF">SOCEGT47_063670</name>
</gene>
<evidence type="ECO:0000256" key="1">
    <source>
        <dbReference type="SAM" id="MobiDB-lite"/>
    </source>
</evidence>
<dbReference type="AlphaFoldDB" id="A0A4P2Q8F1"/>
<name>A0A4P2Q8F1_SORCE</name>
<feature type="compositionally biased region" description="Pro residues" evidence="1">
    <location>
        <begin position="39"/>
        <end position="55"/>
    </location>
</feature>
<organism evidence="2 3">
    <name type="scientific">Sorangium cellulosum</name>
    <name type="common">Polyangium cellulosum</name>
    <dbReference type="NCBI Taxonomy" id="56"/>
    <lineage>
        <taxon>Bacteria</taxon>
        <taxon>Pseudomonadati</taxon>
        <taxon>Myxococcota</taxon>
        <taxon>Polyangia</taxon>
        <taxon>Polyangiales</taxon>
        <taxon>Polyangiaceae</taxon>
        <taxon>Sorangium</taxon>
    </lineage>
</organism>
<feature type="region of interest" description="Disordered" evidence="1">
    <location>
        <begin position="28"/>
        <end position="55"/>
    </location>
</feature>
<dbReference type="Proteomes" id="UP000295781">
    <property type="component" value="Chromosome"/>
</dbReference>
<protein>
    <submittedName>
        <fullName evidence="2">Uncharacterized protein</fullName>
    </submittedName>
</protein>